<evidence type="ECO:0000256" key="3">
    <source>
        <dbReference type="ARBA" id="ARBA00005464"/>
    </source>
</evidence>
<organism evidence="12 13">
    <name type="scientific">Candidatus Woesebacteria bacterium RIFCSPHIGHO2_01_FULL_38_26b</name>
    <dbReference type="NCBI Taxonomy" id="1802491"/>
    <lineage>
        <taxon>Bacteria</taxon>
        <taxon>Candidatus Woeseibacteriota</taxon>
    </lineage>
</organism>
<dbReference type="GO" id="GO:0015031">
    <property type="term" value="P:protein transport"/>
    <property type="evidence" value="ECO:0007669"/>
    <property type="project" value="InterPro"/>
</dbReference>
<dbReference type="SUPFAM" id="SSF102735">
    <property type="entry name" value="Trigger factor ribosome-binding domain"/>
    <property type="match status" value="1"/>
</dbReference>
<dbReference type="GO" id="GO:0005737">
    <property type="term" value="C:cytoplasm"/>
    <property type="evidence" value="ECO:0007669"/>
    <property type="project" value="UniProtKB-SubCell"/>
</dbReference>
<dbReference type="SUPFAM" id="SSF109998">
    <property type="entry name" value="Triger factor/SurA peptide-binding domain-like"/>
    <property type="match status" value="1"/>
</dbReference>
<dbReference type="EMBL" id="MGGD01000011">
    <property type="protein sequence ID" value="OGM21394.1"/>
    <property type="molecule type" value="Genomic_DNA"/>
</dbReference>
<evidence type="ECO:0000256" key="7">
    <source>
        <dbReference type="ARBA" id="ARBA00023186"/>
    </source>
</evidence>
<evidence type="ECO:0000313" key="13">
    <source>
        <dbReference type="Proteomes" id="UP000176741"/>
    </source>
</evidence>
<dbReference type="GO" id="GO:0043335">
    <property type="term" value="P:protein unfolding"/>
    <property type="evidence" value="ECO:0007669"/>
    <property type="project" value="TreeGrafter"/>
</dbReference>
<evidence type="ECO:0000256" key="8">
    <source>
        <dbReference type="ARBA" id="ARBA00023235"/>
    </source>
</evidence>
<dbReference type="PANTHER" id="PTHR30560">
    <property type="entry name" value="TRIGGER FACTOR CHAPERONE AND PEPTIDYL-PROLYL CIS/TRANS ISOMERASE"/>
    <property type="match status" value="1"/>
</dbReference>
<evidence type="ECO:0000256" key="1">
    <source>
        <dbReference type="ARBA" id="ARBA00000971"/>
    </source>
</evidence>
<dbReference type="GO" id="GO:0043022">
    <property type="term" value="F:ribosome binding"/>
    <property type="evidence" value="ECO:0007669"/>
    <property type="project" value="TreeGrafter"/>
</dbReference>
<keyword evidence="8" id="KW-0413">Isomerase</keyword>
<keyword evidence="6" id="KW-0697">Rotamase</keyword>
<comment type="subcellular location">
    <subcellularLocation>
        <location evidence="2">Cytoplasm</location>
    </subcellularLocation>
</comment>
<evidence type="ECO:0000256" key="5">
    <source>
        <dbReference type="ARBA" id="ARBA00016902"/>
    </source>
</evidence>
<dbReference type="GO" id="GO:0051083">
    <property type="term" value="P:'de novo' cotranslational protein folding"/>
    <property type="evidence" value="ECO:0007669"/>
    <property type="project" value="TreeGrafter"/>
</dbReference>
<dbReference type="GO" id="GO:0003755">
    <property type="term" value="F:peptidyl-prolyl cis-trans isomerase activity"/>
    <property type="evidence" value="ECO:0007669"/>
    <property type="project" value="UniProtKB-KW"/>
</dbReference>
<evidence type="ECO:0000256" key="6">
    <source>
        <dbReference type="ARBA" id="ARBA00023110"/>
    </source>
</evidence>
<reference evidence="12 13" key="1">
    <citation type="journal article" date="2016" name="Nat. Commun.">
        <title>Thousands of microbial genomes shed light on interconnected biogeochemical processes in an aquifer system.</title>
        <authorList>
            <person name="Anantharaman K."/>
            <person name="Brown C.T."/>
            <person name="Hug L.A."/>
            <person name="Sharon I."/>
            <person name="Castelle C.J."/>
            <person name="Probst A.J."/>
            <person name="Thomas B.C."/>
            <person name="Singh A."/>
            <person name="Wilkins M.J."/>
            <person name="Karaoz U."/>
            <person name="Brodie E.L."/>
            <person name="Williams K.H."/>
            <person name="Hubbard S.S."/>
            <person name="Banfield J.F."/>
        </authorList>
    </citation>
    <scope>NUCLEOTIDE SEQUENCE [LARGE SCALE GENOMIC DNA]</scope>
</reference>
<dbReference type="InterPro" id="IPR037041">
    <property type="entry name" value="Trigger_fac_C_sf"/>
</dbReference>
<feature type="domain" description="Trigger factor C-terminal" evidence="11">
    <location>
        <begin position="156"/>
        <end position="296"/>
    </location>
</feature>
<protein>
    <recommendedName>
        <fullName evidence="5">Trigger factor</fullName>
        <ecNumber evidence="4">5.2.1.8</ecNumber>
    </recommendedName>
    <alternativeName>
        <fullName evidence="9">PPIase</fullName>
    </alternativeName>
</protein>
<dbReference type="InterPro" id="IPR008881">
    <property type="entry name" value="Trigger_fac_ribosome-bd_bac"/>
</dbReference>
<evidence type="ECO:0000256" key="4">
    <source>
        <dbReference type="ARBA" id="ARBA00013194"/>
    </source>
</evidence>
<dbReference type="Pfam" id="PF05697">
    <property type="entry name" value="Trigger_N"/>
    <property type="match status" value="1"/>
</dbReference>
<dbReference type="EC" id="5.2.1.8" evidence="4"/>
<evidence type="ECO:0000259" key="11">
    <source>
        <dbReference type="Pfam" id="PF05698"/>
    </source>
</evidence>
<comment type="caution">
    <text evidence="12">The sequence shown here is derived from an EMBL/GenBank/DDBJ whole genome shotgun (WGS) entry which is preliminary data.</text>
</comment>
<keyword evidence="7" id="KW-0143">Chaperone</keyword>
<accession>A0A1F7Y251</accession>
<dbReference type="AlphaFoldDB" id="A0A1F7Y251"/>
<dbReference type="InterPro" id="IPR027304">
    <property type="entry name" value="Trigger_fact/SurA_dom_sf"/>
</dbReference>
<dbReference type="InterPro" id="IPR005215">
    <property type="entry name" value="Trig_fac"/>
</dbReference>
<comment type="similarity">
    <text evidence="3">Belongs to the FKBP-type PPIase family. Tig subfamily.</text>
</comment>
<gene>
    <name evidence="12" type="ORF">A2771_04485</name>
</gene>
<dbReference type="Gene3D" id="1.10.3120.10">
    <property type="entry name" value="Trigger factor, C-terminal domain"/>
    <property type="match status" value="1"/>
</dbReference>
<dbReference type="GO" id="GO:0044183">
    <property type="term" value="F:protein folding chaperone"/>
    <property type="evidence" value="ECO:0007669"/>
    <property type="project" value="TreeGrafter"/>
</dbReference>
<evidence type="ECO:0000259" key="10">
    <source>
        <dbReference type="Pfam" id="PF05697"/>
    </source>
</evidence>
<evidence type="ECO:0000256" key="9">
    <source>
        <dbReference type="ARBA" id="ARBA00029986"/>
    </source>
</evidence>
<name>A0A1F7Y251_9BACT</name>
<evidence type="ECO:0000256" key="2">
    <source>
        <dbReference type="ARBA" id="ARBA00004496"/>
    </source>
</evidence>
<dbReference type="InterPro" id="IPR036611">
    <property type="entry name" value="Trigger_fac_ribosome-bd_sf"/>
</dbReference>
<comment type="catalytic activity">
    <reaction evidence="1">
        <text>[protein]-peptidylproline (omega=180) = [protein]-peptidylproline (omega=0)</text>
        <dbReference type="Rhea" id="RHEA:16237"/>
        <dbReference type="Rhea" id="RHEA-COMP:10747"/>
        <dbReference type="Rhea" id="RHEA-COMP:10748"/>
        <dbReference type="ChEBI" id="CHEBI:83833"/>
        <dbReference type="ChEBI" id="CHEBI:83834"/>
        <dbReference type="EC" id="5.2.1.8"/>
    </reaction>
</comment>
<sequence>MTNINQQDNSKYVIGREDDGTIQITFTVPYALIKKNKDEVLKEISKEVTVPGFRKGMAPIEKATGYIPENTVLEKILTKILPRLLAESIKKEKLMLAIYPKFELVKAKEDEDWQIRATSCELPKVELGEYKKIISGVLRSKSIWTPSSSAKQDIDEKDKDTRLAREQEVLKALIETVKIKIPKILIEEEVNIHLSKLLEKIEKLGLNLDSYLASIGKTADDLRKDYEKQSSDSISLELILNEIANAENIKVSNTELDDAITASQADSKLASDVSNPDKHRYIESVLKRRKALQYLISLP</sequence>
<dbReference type="Pfam" id="PF05698">
    <property type="entry name" value="Trigger_C"/>
    <property type="match status" value="1"/>
</dbReference>
<dbReference type="Gene3D" id="3.30.70.1050">
    <property type="entry name" value="Trigger factor ribosome-binding domain"/>
    <property type="match status" value="1"/>
</dbReference>
<dbReference type="PANTHER" id="PTHR30560:SF3">
    <property type="entry name" value="TRIGGER FACTOR-LIKE PROTEIN TIG, CHLOROPLASTIC"/>
    <property type="match status" value="1"/>
</dbReference>
<proteinExistence type="inferred from homology"/>
<feature type="domain" description="Trigger factor ribosome-binding bacterial" evidence="10">
    <location>
        <begin position="21"/>
        <end position="133"/>
    </location>
</feature>
<dbReference type="Proteomes" id="UP000176741">
    <property type="component" value="Unassembled WGS sequence"/>
</dbReference>
<dbReference type="InterPro" id="IPR008880">
    <property type="entry name" value="Trigger_fac_C"/>
</dbReference>
<evidence type="ECO:0000313" key="12">
    <source>
        <dbReference type="EMBL" id="OGM21394.1"/>
    </source>
</evidence>